<dbReference type="GO" id="GO:0016740">
    <property type="term" value="F:transferase activity"/>
    <property type="evidence" value="ECO:0007669"/>
    <property type="project" value="UniProtKB-KW"/>
</dbReference>
<feature type="domain" description="GCVT N-terminal" evidence="1">
    <location>
        <begin position="33"/>
        <end position="256"/>
    </location>
</feature>
<reference evidence="2 3" key="1">
    <citation type="submission" date="2018-08" db="EMBL/GenBank/DDBJ databases">
        <title>Erythrobacter zhengii sp.nov., a bacterium isolated from deep-sea sediment.</title>
        <authorList>
            <person name="Fang C."/>
            <person name="Wu Y.-H."/>
            <person name="Sun C."/>
            <person name="Wang H."/>
            <person name="Cheng H."/>
            <person name="Meng F.-X."/>
            <person name="Wang C.-S."/>
            <person name="Xu X.-W."/>
        </authorList>
    </citation>
    <scope>NUCLEOTIDE SEQUENCE [LARGE SCALE GENOMIC DNA]</scope>
    <source>
        <strain evidence="2 3">CCTCC AB 2015396</strain>
    </source>
</reference>
<proteinExistence type="predicted"/>
<sequence>MSENLQQKLDSKGDVVEFLRNQQLGPNPYPGVPAEYSNWRNEQRAWAKTAVLFNQSYHMVELYVRGPEAKALLEYTAINSFKNFAVNKAKQYVPVTPEGYVIGDVILFYLDEEEFSLVGRAPAIEWVEFHAQYPKPDGSKWDVTVERDERTAMRTDGVRKNYRFQLQGPNAMKILSQAMGKDAPDLKFFNMAHIDINGKDVIALRHGMAGQPGYELFGPWADYEAVHSALVEAGKNDGLTLVGGRAYSSNTLESGWLPSPLPAFFTGDSQMMKDFRQWADGKSYAGMCSIGGSYVPDSIEGYYLTPWDIGYGHIVKFDHDFVGREALEKMAGQKHKQKVTLALDNEDMLRVLSSLYAEGDRAKYFEFPSAVYAMHPFDEVKNADGKVIGVSTWVGYSSNEGKMLTLAMIDPDEVEMGKEVKLVWGEPNGGTSKPTVEPHVQTEIKAVISPVPYSNVARTAYADSWRAAGVGANS</sequence>
<dbReference type="PANTHER" id="PTHR43757:SF2">
    <property type="entry name" value="AMINOMETHYLTRANSFERASE, MITOCHONDRIAL"/>
    <property type="match status" value="1"/>
</dbReference>
<dbReference type="InterPro" id="IPR028896">
    <property type="entry name" value="GcvT/YgfZ/DmdA"/>
</dbReference>
<dbReference type="Proteomes" id="UP000265366">
    <property type="component" value="Unassembled WGS sequence"/>
</dbReference>
<keyword evidence="3" id="KW-1185">Reference proteome</keyword>
<evidence type="ECO:0000313" key="2">
    <source>
        <dbReference type="EMBL" id="RIV87292.1"/>
    </source>
</evidence>
<name>A0A3A1P6A0_9SPHN</name>
<organism evidence="2 3">
    <name type="scientific">Aurantiacibacter xanthus</name>
    <dbReference type="NCBI Taxonomy" id="1784712"/>
    <lineage>
        <taxon>Bacteria</taxon>
        <taxon>Pseudomonadati</taxon>
        <taxon>Pseudomonadota</taxon>
        <taxon>Alphaproteobacteria</taxon>
        <taxon>Sphingomonadales</taxon>
        <taxon>Erythrobacteraceae</taxon>
        <taxon>Aurantiacibacter</taxon>
    </lineage>
</organism>
<dbReference type="RefSeq" id="WP_119592657.1">
    <property type="nucleotide sequence ID" value="NZ_QXFM01000076.1"/>
</dbReference>
<dbReference type="NCBIfam" id="NF047633">
    <property type="entry name" value="SyrngDmethDesA"/>
    <property type="match status" value="1"/>
</dbReference>
<dbReference type="PANTHER" id="PTHR43757">
    <property type="entry name" value="AMINOMETHYLTRANSFERASE"/>
    <property type="match status" value="1"/>
</dbReference>
<accession>A0A3A1P6A0</accession>
<evidence type="ECO:0000313" key="3">
    <source>
        <dbReference type="Proteomes" id="UP000265366"/>
    </source>
</evidence>
<dbReference type="EMBL" id="QXFM01000076">
    <property type="protein sequence ID" value="RIV87292.1"/>
    <property type="molecule type" value="Genomic_DNA"/>
</dbReference>
<dbReference type="InterPro" id="IPR006222">
    <property type="entry name" value="GCVT_N"/>
</dbReference>
<gene>
    <name evidence="2" type="ORF">D2V17_08595</name>
</gene>
<dbReference type="SUPFAM" id="SSF103025">
    <property type="entry name" value="Folate-binding domain"/>
    <property type="match status" value="1"/>
</dbReference>
<dbReference type="InterPro" id="IPR027266">
    <property type="entry name" value="TrmE/GcvT-like"/>
</dbReference>
<dbReference type="OrthoDB" id="9772660at2"/>
<keyword evidence="2" id="KW-0808">Transferase</keyword>
<dbReference type="Gene3D" id="3.30.1360.120">
    <property type="entry name" value="Probable tRNA modification gtpase trme, domain 1"/>
    <property type="match status" value="1"/>
</dbReference>
<dbReference type="AlphaFoldDB" id="A0A3A1P6A0"/>
<comment type="caution">
    <text evidence="2">The sequence shown here is derived from an EMBL/GenBank/DDBJ whole genome shotgun (WGS) entry which is preliminary data.</text>
</comment>
<dbReference type="Pfam" id="PF01571">
    <property type="entry name" value="GCV_T"/>
    <property type="match status" value="1"/>
</dbReference>
<evidence type="ECO:0000259" key="1">
    <source>
        <dbReference type="Pfam" id="PF01571"/>
    </source>
</evidence>
<protein>
    <submittedName>
        <fullName evidence="2">Aminomethyl transferase family protein</fullName>
    </submittedName>
</protein>